<evidence type="ECO:0000256" key="6">
    <source>
        <dbReference type="ARBA" id="ARBA00035207"/>
    </source>
</evidence>
<comment type="similarity">
    <text evidence="1 7 8">Belongs to the universal ribosomal protein uL22 family.</text>
</comment>
<keyword evidence="2 7" id="KW-0699">rRNA-binding</keyword>
<keyword evidence="5 7" id="KW-0687">Ribonucleoprotein</keyword>
<evidence type="ECO:0000256" key="1">
    <source>
        <dbReference type="ARBA" id="ARBA00009451"/>
    </source>
</evidence>
<dbReference type="PROSITE" id="PS00464">
    <property type="entry name" value="RIBOSOMAL_L22"/>
    <property type="match status" value="1"/>
</dbReference>
<evidence type="ECO:0000256" key="8">
    <source>
        <dbReference type="RuleBase" id="RU004005"/>
    </source>
</evidence>
<evidence type="ECO:0000256" key="10">
    <source>
        <dbReference type="RuleBase" id="RU004008"/>
    </source>
</evidence>
<dbReference type="EMBL" id="PFAM01000009">
    <property type="protein sequence ID" value="PIT96243.1"/>
    <property type="molecule type" value="Genomic_DNA"/>
</dbReference>
<dbReference type="Gene3D" id="3.90.470.10">
    <property type="entry name" value="Ribosomal protein L22/L17"/>
    <property type="match status" value="1"/>
</dbReference>
<dbReference type="GO" id="GO:0003735">
    <property type="term" value="F:structural constituent of ribosome"/>
    <property type="evidence" value="ECO:0007669"/>
    <property type="project" value="InterPro"/>
</dbReference>
<gene>
    <name evidence="7" type="primary">rplV</name>
    <name evidence="11" type="ORF">COT94_01530</name>
</gene>
<dbReference type="PANTHER" id="PTHR13501:SF8">
    <property type="entry name" value="LARGE RIBOSOMAL SUBUNIT PROTEIN UL22M"/>
    <property type="match status" value="1"/>
</dbReference>
<dbReference type="HAMAP" id="MF_01331_B">
    <property type="entry name" value="Ribosomal_uL22_B"/>
    <property type="match status" value="1"/>
</dbReference>
<comment type="subunit">
    <text evidence="7 9">Part of the 50S ribosomal subunit.</text>
</comment>
<dbReference type="NCBIfam" id="TIGR01044">
    <property type="entry name" value="rplV_bact"/>
    <property type="match status" value="1"/>
</dbReference>
<dbReference type="InterPro" id="IPR001063">
    <property type="entry name" value="Ribosomal_uL22"/>
</dbReference>
<name>A0A2M6WTW9_9BACT</name>
<dbReference type="GO" id="GO:0022625">
    <property type="term" value="C:cytosolic large ribosomal subunit"/>
    <property type="evidence" value="ECO:0007669"/>
    <property type="project" value="TreeGrafter"/>
</dbReference>
<dbReference type="CDD" id="cd00336">
    <property type="entry name" value="Ribosomal_L22"/>
    <property type="match status" value="1"/>
</dbReference>
<organism evidence="11 12">
    <name type="scientific">Candidatus Falkowbacteria bacterium CG10_big_fil_rev_8_21_14_0_10_37_14</name>
    <dbReference type="NCBI Taxonomy" id="1974561"/>
    <lineage>
        <taxon>Bacteria</taxon>
        <taxon>Candidatus Falkowiibacteriota</taxon>
    </lineage>
</organism>
<comment type="function">
    <text evidence="7">The globular domain of the protein is located near the polypeptide exit tunnel on the outside of the subunit, while an extended beta-hairpin is found that lines the wall of the exit tunnel in the center of the 70S ribosome.</text>
</comment>
<accession>A0A2M6WTW9</accession>
<evidence type="ECO:0000256" key="9">
    <source>
        <dbReference type="RuleBase" id="RU004006"/>
    </source>
</evidence>
<comment type="caution">
    <text evidence="11">The sequence shown here is derived from an EMBL/GenBank/DDBJ whole genome shotgun (WGS) entry which is preliminary data.</text>
</comment>
<evidence type="ECO:0000256" key="5">
    <source>
        <dbReference type="ARBA" id="ARBA00023274"/>
    </source>
</evidence>
<proteinExistence type="inferred from homology"/>
<evidence type="ECO:0000256" key="7">
    <source>
        <dbReference type="HAMAP-Rule" id="MF_01331"/>
    </source>
</evidence>
<dbReference type="InterPro" id="IPR005727">
    <property type="entry name" value="Ribosomal_uL22_bac/chlpt-type"/>
</dbReference>
<dbReference type="InterPro" id="IPR036394">
    <property type="entry name" value="Ribosomal_uL22_sf"/>
</dbReference>
<sequence>MEVKAQLRYLRMSPRKVRLVAGLVRGKKIQPALDQLKFAGKAAAKPVSKLVSAALANAINNFGLTADNLLVKEISVDQGPTLKRWMPRAHGRATPIMKKTSHINVILSEIKDSGIKEGKKVKIEAPVKLSGKPMEDEGIKIVNKDAEVEDSGSEVKNEGKGVNVAKGGGTVSKGFTHKVFRRKSG</sequence>
<evidence type="ECO:0000313" key="11">
    <source>
        <dbReference type="EMBL" id="PIT96243.1"/>
    </source>
</evidence>
<comment type="function">
    <text evidence="7 10">This protein binds specifically to 23S rRNA; its binding is stimulated by other ribosomal proteins, e.g., L4, L17, and L20. It is important during the early stages of 50S assembly. It makes multiple contacts with different domains of the 23S rRNA in the assembled 50S subunit and ribosome.</text>
</comment>
<evidence type="ECO:0000256" key="3">
    <source>
        <dbReference type="ARBA" id="ARBA00022884"/>
    </source>
</evidence>
<evidence type="ECO:0000256" key="2">
    <source>
        <dbReference type="ARBA" id="ARBA00022730"/>
    </source>
</evidence>
<keyword evidence="3 7" id="KW-0694">RNA-binding</keyword>
<dbReference type="PANTHER" id="PTHR13501">
    <property type="entry name" value="CHLOROPLAST 50S RIBOSOMAL PROTEIN L22-RELATED"/>
    <property type="match status" value="1"/>
</dbReference>
<dbReference type="GO" id="GO:0019843">
    <property type="term" value="F:rRNA binding"/>
    <property type="evidence" value="ECO:0007669"/>
    <property type="project" value="UniProtKB-UniRule"/>
</dbReference>
<dbReference type="GO" id="GO:0006412">
    <property type="term" value="P:translation"/>
    <property type="evidence" value="ECO:0007669"/>
    <property type="project" value="UniProtKB-UniRule"/>
</dbReference>
<dbReference type="Pfam" id="PF00237">
    <property type="entry name" value="Ribosomal_L22"/>
    <property type="match status" value="1"/>
</dbReference>
<evidence type="ECO:0000313" key="12">
    <source>
        <dbReference type="Proteomes" id="UP000228533"/>
    </source>
</evidence>
<reference evidence="12" key="1">
    <citation type="submission" date="2017-09" db="EMBL/GenBank/DDBJ databases">
        <title>Depth-based differentiation of microbial function through sediment-hosted aquifers and enrichment of novel symbionts in the deep terrestrial subsurface.</title>
        <authorList>
            <person name="Probst A.J."/>
            <person name="Ladd B."/>
            <person name="Jarett J.K."/>
            <person name="Geller-Mcgrath D.E."/>
            <person name="Sieber C.M.K."/>
            <person name="Emerson J.B."/>
            <person name="Anantharaman K."/>
            <person name="Thomas B.C."/>
            <person name="Malmstrom R."/>
            <person name="Stieglmeier M."/>
            <person name="Klingl A."/>
            <person name="Woyke T."/>
            <person name="Ryan C.M."/>
            <person name="Banfield J.F."/>
        </authorList>
    </citation>
    <scope>NUCLEOTIDE SEQUENCE [LARGE SCALE GENOMIC DNA]</scope>
</reference>
<evidence type="ECO:0000256" key="4">
    <source>
        <dbReference type="ARBA" id="ARBA00022980"/>
    </source>
</evidence>
<dbReference type="InterPro" id="IPR047867">
    <property type="entry name" value="Ribosomal_uL22_bac/org-type"/>
</dbReference>
<dbReference type="AlphaFoldDB" id="A0A2M6WTW9"/>
<protein>
    <recommendedName>
        <fullName evidence="6 7">Large ribosomal subunit protein uL22</fullName>
    </recommendedName>
</protein>
<dbReference type="SUPFAM" id="SSF54843">
    <property type="entry name" value="Ribosomal protein L22"/>
    <property type="match status" value="1"/>
</dbReference>
<dbReference type="Proteomes" id="UP000228533">
    <property type="component" value="Unassembled WGS sequence"/>
</dbReference>
<dbReference type="InterPro" id="IPR018260">
    <property type="entry name" value="Ribosomal_uL22_CS"/>
</dbReference>
<keyword evidence="4 7" id="KW-0689">Ribosomal protein</keyword>